<gene>
    <name evidence="2" type="ORF">QO015_000211</name>
</gene>
<protein>
    <submittedName>
        <fullName evidence="2">Uncharacterized membrane protein (UPF0127 family)</fullName>
    </submittedName>
</protein>
<proteinExistence type="predicted"/>
<name>A0ABU0M0W8_9HYPH</name>
<keyword evidence="3" id="KW-1185">Reference proteome</keyword>
<evidence type="ECO:0000256" key="1">
    <source>
        <dbReference type="SAM" id="SignalP"/>
    </source>
</evidence>
<organism evidence="2 3">
    <name type="scientific">Kaistia geumhonensis</name>
    <dbReference type="NCBI Taxonomy" id="410839"/>
    <lineage>
        <taxon>Bacteria</taxon>
        <taxon>Pseudomonadati</taxon>
        <taxon>Pseudomonadota</taxon>
        <taxon>Alphaproteobacteria</taxon>
        <taxon>Hyphomicrobiales</taxon>
        <taxon>Kaistiaceae</taxon>
        <taxon>Kaistia</taxon>
    </lineage>
</organism>
<evidence type="ECO:0000313" key="3">
    <source>
        <dbReference type="Proteomes" id="UP001223743"/>
    </source>
</evidence>
<comment type="caution">
    <text evidence="2">The sequence shown here is derived from an EMBL/GenBank/DDBJ whole genome shotgun (WGS) entry which is preliminary data.</text>
</comment>
<evidence type="ECO:0000313" key="2">
    <source>
        <dbReference type="EMBL" id="MDQ0514598.1"/>
    </source>
</evidence>
<accession>A0ABU0M0W8</accession>
<dbReference type="RefSeq" id="WP_266282050.1">
    <property type="nucleotide sequence ID" value="NZ_JAPKNF010000001.1"/>
</dbReference>
<dbReference type="InterPro" id="IPR003795">
    <property type="entry name" value="DUF192"/>
</dbReference>
<dbReference type="PANTHER" id="PTHR37953">
    <property type="entry name" value="UPF0127 PROTEIN MJ1496"/>
    <property type="match status" value="1"/>
</dbReference>
<dbReference type="InterPro" id="IPR038695">
    <property type="entry name" value="Saro_0823-like_sf"/>
</dbReference>
<feature type="chain" id="PRO_5046431663" evidence="1">
    <location>
        <begin position="34"/>
        <end position="158"/>
    </location>
</feature>
<dbReference type="PANTHER" id="PTHR37953:SF1">
    <property type="entry name" value="UPF0127 PROTEIN MJ1496"/>
    <property type="match status" value="1"/>
</dbReference>
<dbReference type="Pfam" id="PF02643">
    <property type="entry name" value="DUF192"/>
    <property type="match status" value="1"/>
</dbReference>
<dbReference type="Proteomes" id="UP001223743">
    <property type="component" value="Unassembled WGS sequence"/>
</dbReference>
<dbReference type="Gene3D" id="2.60.120.1140">
    <property type="entry name" value="Protein of unknown function DUF192"/>
    <property type="match status" value="1"/>
</dbReference>
<feature type="signal peptide" evidence="1">
    <location>
        <begin position="1"/>
        <end position="33"/>
    </location>
</feature>
<keyword evidence="1" id="KW-0732">Signal</keyword>
<sequence length="158" mass="17260">MIAVAFRRPGGFALVLAAFLALVATLSPSLGHAAATGDKLVVTTPAGKHSFSIEWATTPDERSRGLMYRKDMPKDHGMLFDFETDQTVGFWMRNTYLPLDMLFIDATGVIKRIEHNATPLSDRLIPSGAPVRYVFEINGGRADALGISEGDRVAIPQR</sequence>
<reference evidence="2 3" key="1">
    <citation type="submission" date="2023-07" db="EMBL/GenBank/DDBJ databases">
        <title>Genomic Encyclopedia of Type Strains, Phase IV (KMG-IV): sequencing the most valuable type-strain genomes for metagenomic binning, comparative biology and taxonomic classification.</title>
        <authorList>
            <person name="Goeker M."/>
        </authorList>
    </citation>
    <scope>NUCLEOTIDE SEQUENCE [LARGE SCALE GENOMIC DNA]</scope>
    <source>
        <strain evidence="2 3">B1-1</strain>
    </source>
</reference>
<dbReference type="EMBL" id="JAUSWJ010000001">
    <property type="protein sequence ID" value="MDQ0514598.1"/>
    <property type="molecule type" value="Genomic_DNA"/>
</dbReference>